<evidence type="ECO:0000256" key="4">
    <source>
        <dbReference type="ARBA" id="ARBA00022857"/>
    </source>
</evidence>
<keyword evidence="2 13" id="KW-0812">Transmembrane</keyword>
<keyword evidence="10 13" id="KW-0472">Membrane</keyword>
<accession>A0A1V8NLZ8</accession>
<dbReference type="PANTHER" id="PTHR36727">
    <property type="entry name" value="NAD(P)H-QUINONE OXIDOREDUCTASE SUBUNIT L, CHLOROPLASTIC"/>
    <property type="match status" value="1"/>
</dbReference>
<comment type="subcellular location">
    <subcellularLocation>
        <location evidence="13">Cellular thylakoid membrane</location>
        <topology evidence="13">Multi-pass membrane protein</topology>
    </subcellularLocation>
    <subcellularLocation>
        <location evidence="1">Membrane</location>
        <topology evidence="1">Multi-pass membrane protein</topology>
    </subcellularLocation>
</comment>
<dbReference type="GO" id="GO:0048038">
    <property type="term" value="F:quinone binding"/>
    <property type="evidence" value="ECO:0007669"/>
    <property type="project" value="UniProtKB-KW"/>
</dbReference>
<evidence type="ECO:0000256" key="8">
    <source>
        <dbReference type="ARBA" id="ARBA00023027"/>
    </source>
</evidence>
<comment type="subunit">
    <text evidence="13">NDH-1 can be composed of about 15 different subunits; different subcomplexes with different compositions have been identified which probably have different functions.</text>
</comment>
<feature type="transmembrane region" description="Helical" evidence="13">
    <location>
        <begin position="40"/>
        <end position="59"/>
    </location>
</feature>
<keyword evidence="6 13" id="KW-1278">Translocase</keyword>
<name>A0A1V8NLZ8_9CYAN</name>
<comment type="similarity">
    <text evidence="13">Belongs to the complex I NdhL subunit family.</text>
</comment>
<dbReference type="EC" id="7.1.1.-" evidence="13"/>
<reference evidence="14 15" key="1">
    <citation type="journal article" date="2016" name="Biochim. Biophys. Acta">
        <title>Characterization of red-shifted phycobilisomes isolated from the chlorophyll f-containing cyanobacterium Halomicronema hongdechloris.</title>
        <authorList>
            <person name="Li Y."/>
            <person name="Lin Y."/>
            <person name="Garvey C.J."/>
            <person name="Birch D."/>
            <person name="Corkery R.W."/>
            <person name="Loughlin P.C."/>
            <person name="Scheer H."/>
            <person name="Willows R.D."/>
            <person name="Chen M."/>
        </authorList>
    </citation>
    <scope>NUCLEOTIDE SEQUENCE [LARGE SCALE GENOMIC DNA]</scope>
    <source>
        <strain evidence="14 15">C2206</strain>
    </source>
</reference>
<dbReference type="GO" id="GO:0031676">
    <property type="term" value="C:plasma membrane-derived thylakoid membrane"/>
    <property type="evidence" value="ECO:0007669"/>
    <property type="project" value="UniProtKB-SubCell"/>
</dbReference>
<dbReference type="KEGG" id="hhg:XM38_030000"/>
<evidence type="ECO:0000256" key="7">
    <source>
        <dbReference type="ARBA" id="ARBA00022989"/>
    </source>
</evidence>
<sequence>MLVAALYLVLGGTYLLVVPGLLFLYLRARWYTAGSVERSFLYALVFAFFPGMLLMSPFLNFRPRKRNLAS</sequence>
<keyword evidence="14" id="KW-0560">Oxidoreductase</keyword>
<evidence type="ECO:0000256" key="11">
    <source>
        <dbReference type="ARBA" id="ARBA00047726"/>
    </source>
</evidence>
<keyword evidence="5 13" id="KW-0618">Plastoquinone</keyword>
<dbReference type="Proteomes" id="UP000191901">
    <property type="component" value="Chromosome"/>
</dbReference>
<keyword evidence="9 13" id="KW-0793">Thylakoid</keyword>
<evidence type="ECO:0000313" key="14">
    <source>
        <dbReference type="EMBL" id="ASC72046.1"/>
    </source>
</evidence>
<evidence type="ECO:0000256" key="12">
    <source>
        <dbReference type="ARBA" id="ARBA00048026"/>
    </source>
</evidence>
<organism evidence="14 15">
    <name type="scientific">Halomicronema hongdechloris C2206</name>
    <dbReference type="NCBI Taxonomy" id="1641165"/>
    <lineage>
        <taxon>Bacteria</taxon>
        <taxon>Bacillati</taxon>
        <taxon>Cyanobacteriota</taxon>
        <taxon>Cyanophyceae</taxon>
        <taxon>Nodosilineales</taxon>
        <taxon>Nodosilineaceae</taxon>
        <taxon>Halomicronema</taxon>
    </lineage>
</organism>
<gene>
    <name evidence="13 14" type="primary">ndhL</name>
    <name evidence="14" type="ORF">XM38_030000</name>
</gene>
<dbReference type="OrthoDB" id="517549at2"/>
<dbReference type="HAMAP" id="MF_01355">
    <property type="entry name" value="NDH1_NDH1L"/>
    <property type="match status" value="1"/>
</dbReference>
<dbReference type="PANTHER" id="PTHR36727:SF2">
    <property type="entry name" value="NAD(P)H-QUINONE OXIDOREDUCTASE SUBUNIT L, CHLOROPLASTIC"/>
    <property type="match status" value="1"/>
</dbReference>
<dbReference type="AlphaFoldDB" id="A0A1V8NLZ8"/>
<dbReference type="EMBL" id="CP021983">
    <property type="protein sequence ID" value="ASC72046.1"/>
    <property type="molecule type" value="Genomic_DNA"/>
</dbReference>
<feature type="transmembrane region" description="Helical" evidence="13">
    <location>
        <begin position="6"/>
        <end position="28"/>
    </location>
</feature>
<comment type="catalytic activity">
    <reaction evidence="11 13">
        <text>a plastoquinone + NADPH + (n+1) H(+)(in) = a plastoquinol + NADP(+) + n H(+)(out)</text>
        <dbReference type="Rhea" id="RHEA:42612"/>
        <dbReference type="Rhea" id="RHEA-COMP:9561"/>
        <dbReference type="Rhea" id="RHEA-COMP:9562"/>
        <dbReference type="ChEBI" id="CHEBI:15378"/>
        <dbReference type="ChEBI" id="CHEBI:17757"/>
        <dbReference type="ChEBI" id="CHEBI:57783"/>
        <dbReference type="ChEBI" id="CHEBI:58349"/>
        <dbReference type="ChEBI" id="CHEBI:62192"/>
    </reaction>
</comment>
<dbReference type="GO" id="GO:0016655">
    <property type="term" value="F:oxidoreductase activity, acting on NAD(P)H, quinone or similar compound as acceptor"/>
    <property type="evidence" value="ECO:0007669"/>
    <property type="project" value="UniProtKB-UniRule"/>
</dbReference>
<dbReference type="InterPro" id="IPR019654">
    <property type="entry name" value="NADH-quinone_OxRdatse_su_L"/>
</dbReference>
<keyword evidence="7 13" id="KW-1133">Transmembrane helix</keyword>
<keyword evidence="3 13" id="KW-0874">Quinone</keyword>
<comment type="function">
    <text evidence="13">NDH-1 shuttles electrons from an unknown electron donor, via FMN and iron-sulfur (Fe-S) centers, to quinones in the respiratory and/or the photosynthetic chain. The immediate electron acceptor for the enzyme in this species is believed to be plastoquinone. Couples the redox reaction to proton translocation, and thus conserves the redox energy in a proton gradient. Cyanobacterial NDH-1 also plays a role in inorganic carbon-concentration.</text>
</comment>
<dbReference type="STRING" id="1641165.XM38_08640"/>
<dbReference type="RefSeq" id="WP_080807758.1">
    <property type="nucleotide sequence ID" value="NZ_CP021983.2"/>
</dbReference>
<evidence type="ECO:0000256" key="9">
    <source>
        <dbReference type="ARBA" id="ARBA00023078"/>
    </source>
</evidence>
<evidence type="ECO:0000256" key="3">
    <source>
        <dbReference type="ARBA" id="ARBA00022719"/>
    </source>
</evidence>
<evidence type="ECO:0000313" key="15">
    <source>
        <dbReference type="Proteomes" id="UP000191901"/>
    </source>
</evidence>
<evidence type="ECO:0000256" key="6">
    <source>
        <dbReference type="ARBA" id="ARBA00022967"/>
    </source>
</evidence>
<keyword evidence="4 13" id="KW-0521">NADP</keyword>
<keyword evidence="8 13" id="KW-0520">NAD</keyword>
<evidence type="ECO:0000256" key="5">
    <source>
        <dbReference type="ARBA" id="ARBA00022957"/>
    </source>
</evidence>
<evidence type="ECO:0000256" key="13">
    <source>
        <dbReference type="HAMAP-Rule" id="MF_01355"/>
    </source>
</evidence>
<dbReference type="Pfam" id="PF10716">
    <property type="entry name" value="NdhL"/>
    <property type="match status" value="1"/>
</dbReference>
<evidence type="ECO:0000256" key="10">
    <source>
        <dbReference type="ARBA" id="ARBA00023136"/>
    </source>
</evidence>
<evidence type="ECO:0000256" key="1">
    <source>
        <dbReference type="ARBA" id="ARBA00004141"/>
    </source>
</evidence>
<comment type="catalytic activity">
    <reaction evidence="12 13">
        <text>a plastoquinone + NADH + (n+1) H(+)(in) = a plastoquinol + NAD(+) + n H(+)(out)</text>
        <dbReference type="Rhea" id="RHEA:42608"/>
        <dbReference type="Rhea" id="RHEA-COMP:9561"/>
        <dbReference type="Rhea" id="RHEA-COMP:9562"/>
        <dbReference type="ChEBI" id="CHEBI:15378"/>
        <dbReference type="ChEBI" id="CHEBI:17757"/>
        <dbReference type="ChEBI" id="CHEBI:57540"/>
        <dbReference type="ChEBI" id="CHEBI:57945"/>
        <dbReference type="ChEBI" id="CHEBI:62192"/>
    </reaction>
</comment>
<keyword evidence="15" id="KW-1185">Reference proteome</keyword>
<keyword evidence="13" id="KW-0813">Transport</keyword>
<evidence type="ECO:0000256" key="2">
    <source>
        <dbReference type="ARBA" id="ARBA00022692"/>
    </source>
</evidence>
<protein>
    <recommendedName>
        <fullName evidence="13">NAD(P)H-quinone oxidoreductase subunit L</fullName>
        <ecNumber evidence="13">7.1.1.-</ecNumber>
    </recommendedName>
    <alternativeName>
        <fullName evidence="13">NAD(P)H dehydrogenase I subunit L</fullName>
        <shortName evidence="13">NDH-1 subunit L</shortName>
        <shortName evidence="13">NDH-L</shortName>
    </alternativeName>
</protein>
<proteinExistence type="inferred from homology"/>